<evidence type="ECO:0000313" key="4">
    <source>
        <dbReference type="Proteomes" id="UP000280271"/>
    </source>
</evidence>
<protein>
    <recommendedName>
        <fullName evidence="2">Phage tail lysozyme domain-containing protein</fullName>
    </recommendedName>
</protein>
<name>A0ABX9TTN1_9GAMM</name>
<accession>A0ABX9TTN1</accession>
<feature type="region of interest" description="Disordered" evidence="1">
    <location>
        <begin position="699"/>
        <end position="728"/>
    </location>
</feature>
<feature type="compositionally biased region" description="Low complexity" evidence="1">
    <location>
        <begin position="280"/>
        <end position="296"/>
    </location>
</feature>
<reference evidence="3 4" key="1">
    <citation type="submission" date="2018-09" db="EMBL/GenBank/DDBJ databases">
        <title>The draft genome of Acinetobacter sp. strains.</title>
        <authorList>
            <person name="Qin J."/>
            <person name="Feng Y."/>
            <person name="Zong Z."/>
        </authorList>
    </citation>
    <scope>NUCLEOTIDE SEQUENCE [LARGE SCALE GENOMIC DNA]</scope>
    <source>
        <strain evidence="3 4">WCHAc060005</strain>
    </source>
</reference>
<gene>
    <name evidence="3" type="ORF">D9K81_14800</name>
</gene>
<feature type="compositionally biased region" description="Polar residues" evidence="1">
    <location>
        <begin position="112"/>
        <end position="121"/>
    </location>
</feature>
<feature type="compositionally biased region" description="Basic and acidic residues" evidence="1">
    <location>
        <begin position="699"/>
        <end position="712"/>
    </location>
</feature>
<comment type="caution">
    <text evidence="3">The sequence shown here is derived from an EMBL/GenBank/DDBJ whole genome shotgun (WGS) entry which is preliminary data.</text>
</comment>
<dbReference type="InterPro" id="IPR041219">
    <property type="entry name" value="Phage_lysozyme2"/>
</dbReference>
<proteinExistence type="predicted"/>
<keyword evidence="4" id="KW-1185">Reference proteome</keyword>
<feature type="compositionally biased region" description="Gly residues" evidence="1">
    <location>
        <begin position="459"/>
        <end position="470"/>
    </location>
</feature>
<feature type="region of interest" description="Disordered" evidence="1">
    <location>
        <begin position="270"/>
        <end position="312"/>
    </location>
</feature>
<evidence type="ECO:0000256" key="1">
    <source>
        <dbReference type="SAM" id="MobiDB-lite"/>
    </source>
</evidence>
<feature type="region of interest" description="Disordered" evidence="1">
    <location>
        <begin position="84"/>
        <end position="163"/>
    </location>
</feature>
<organism evidence="3 4">
    <name type="scientific">Acinetobacter chengduensis</name>
    <dbReference type="NCBI Taxonomy" id="2420890"/>
    <lineage>
        <taxon>Bacteria</taxon>
        <taxon>Pseudomonadati</taxon>
        <taxon>Pseudomonadota</taxon>
        <taxon>Gammaproteobacteria</taxon>
        <taxon>Moraxellales</taxon>
        <taxon>Moraxellaceae</taxon>
        <taxon>Acinetobacter</taxon>
    </lineage>
</organism>
<feature type="domain" description="Phage tail lysozyme" evidence="2">
    <location>
        <begin position="491"/>
        <end position="624"/>
    </location>
</feature>
<dbReference type="Pfam" id="PF18013">
    <property type="entry name" value="Phage_lysozyme2"/>
    <property type="match status" value="1"/>
</dbReference>
<feature type="compositionally biased region" description="Basic and acidic residues" evidence="1">
    <location>
        <begin position="228"/>
        <end position="249"/>
    </location>
</feature>
<feature type="compositionally biased region" description="Polar residues" evidence="1">
    <location>
        <begin position="713"/>
        <end position="728"/>
    </location>
</feature>
<dbReference type="Proteomes" id="UP000280271">
    <property type="component" value="Unassembled WGS sequence"/>
</dbReference>
<dbReference type="EMBL" id="RCHC01000019">
    <property type="protein sequence ID" value="RLL19020.1"/>
    <property type="molecule type" value="Genomic_DNA"/>
</dbReference>
<feature type="compositionally biased region" description="Polar residues" evidence="1">
    <location>
        <begin position="86"/>
        <end position="102"/>
    </location>
</feature>
<evidence type="ECO:0000313" key="3">
    <source>
        <dbReference type="EMBL" id="RLL19020.1"/>
    </source>
</evidence>
<dbReference type="RefSeq" id="WP_121523563.1">
    <property type="nucleotide sequence ID" value="NZ_RCHC01000019.1"/>
</dbReference>
<feature type="region of interest" description="Disordered" evidence="1">
    <location>
        <begin position="459"/>
        <end position="485"/>
    </location>
</feature>
<evidence type="ECO:0000259" key="2">
    <source>
        <dbReference type="Pfam" id="PF18013"/>
    </source>
</evidence>
<feature type="region of interest" description="Disordered" evidence="1">
    <location>
        <begin position="227"/>
        <end position="249"/>
    </location>
</feature>
<sequence>MAIQTDAQGFLVGERRLVELRKGLDNVHSDTAEILALLKSQLIELSNQNARQRFQTNKLSDAITSAIKTKPTVNVTVNLSDKIKPTRQTGAGSPPATGQGSAVATGVPNRATKATTKTTVIQEADKAGAGGNANRGAIPKTKQTDSSTASSERDARGRFVSSASTANEKAIASAFKNLSAGVGGVDASSIDPTIDAVRELGSLLSPAKGAFKLMGRGAMWLYKKGKPKRNEELPSEQRNHNTEVERNNSETRKLFRKLIDAVNRQRSRAGGLFDGSRISVPGRNGKNGRNGPGNTPTPVPGRDGKKGGRRTGGAEKILKAGRKLPLIGALVGGGLLASKWADMDAKEKGGGLGSMAGMGLGGLVGSALGPVGAVAGATIGSAVGDIVGQKIGGWTERLQGQDIGGTIVKSWNTTLDGINKMVKDGWNSATKIGSNIASVGGFGFGGMMLARYSRNGSAGNSGGTGGGYGEGLSNTSGGTSKERLSKEADYNQSAVYNSLIKAKFSKSQAQALTAEIGREGGYSSDHLYGTHTDRANNLTNIGMISWQGERGKGLRDHLTKRGVFKDGRIIPGQAALDAQAEYMKMEIDNNPLYAPTKAMFEKNPDADPEQYSKTIGKNYIGWAYGQKRLKSGLAFPWEAHDARRRGHLKSIQKKTEGVGQQASKTPKGKIVSVNAVSTRTASKPLYVSNYPKATKVEAVEKPDLTRRTDTKSEQSGMMASAGNGSISQVPADRDIAHAITGGLGMRAQIV</sequence>
<dbReference type="Gene3D" id="1.10.530.10">
    <property type="match status" value="1"/>
</dbReference>
<feature type="compositionally biased region" description="Basic and acidic residues" evidence="1">
    <location>
        <begin position="302"/>
        <end position="312"/>
    </location>
</feature>